<evidence type="ECO:0000256" key="1">
    <source>
        <dbReference type="SAM" id="Phobius"/>
    </source>
</evidence>
<feature type="transmembrane region" description="Helical" evidence="1">
    <location>
        <begin position="90"/>
        <end position="107"/>
    </location>
</feature>
<protein>
    <recommendedName>
        <fullName evidence="4">Integral membrane protein</fullName>
    </recommendedName>
</protein>
<evidence type="ECO:0000313" key="2">
    <source>
        <dbReference type="EMBL" id="KAK8054054.1"/>
    </source>
</evidence>
<keyword evidence="1" id="KW-1133">Transmembrane helix</keyword>
<sequence>MSTSIALLRIAPLVLSTCVLRFSMDQLLFLWIFLNPSLAKHANTVLPTYLDIFMTRKAYVLSAFYPVLIATGLANRFLADPGPQAGPAAARWWYDAGTLLALLHFAFTARLNMRVDPIIAKASFKTEARKKKAAEMLGWLHLHAFRSVFVDLPCMFCFGIAVMRCLVRVD</sequence>
<evidence type="ECO:0008006" key="4">
    <source>
        <dbReference type="Google" id="ProtNLM"/>
    </source>
</evidence>
<dbReference type="Proteomes" id="UP001446871">
    <property type="component" value="Unassembled WGS sequence"/>
</dbReference>
<comment type="caution">
    <text evidence="2">The sequence shown here is derived from an EMBL/GenBank/DDBJ whole genome shotgun (WGS) entry which is preliminary data.</text>
</comment>
<gene>
    <name evidence="2" type="ORF">PG996_013355</name>
</gene>
<organism evidence="2 3">
    <name type="scientific">Apiospora saccharicola</name>
    <dbReference type="NCBI Taxonomy" id="335842"/>
    <lineage>
        <taxon>Eukaryota</taxon>
        <taxon>Fungi</taxon>
        <taxon>Dikarya</taxon>
        <taxon>Ascomycota</taxon>
        <taxon>Pezizomycotina</taxon>
        <taxon>Sordariomycetes</taxon>
        <taxon>Xylariomycetidae</taxon>
        <taxon>Amphisphaeriales</taxon>
        <taxon>Apiosporaceae</taxon>
        <taxon>Apiospora</taxon>
    </lineage>
</organism>
<proteinExistence type="predicted"/>
<reference evidence="2 3" key="1">
    <citation type="submission" date="2023-01" db="EMBL/GenBank/DDBJ databases">
        <title>Analysis of 21 Apiospora genomes using comparative genomics revels a genus with tremendous synthesis potential of carbohydrate active enzymes and secondary metabolites.</title>
        <authorList>
            <person name="Sorensen T."/>
        </authorList>
    </citation>
    <scope>NUCLEOTIDE SEQUENCE [LARGE SCALE GENOMIC DNA]</scope>
    <source>
        <strain evidence="2 3">CBS 83171</strain>
    </source>
</reference>
<name>A0ABR1U588_9PEZI</name>
<accession>A0ABR1U588</accession>
<feature type="transmembrane region" description="Helical" evidence="1">
    <location>
        <begin position="58"/>
        <end position="78"/>
    </location>
</feature>
<dbReference type="EMBL" id="JAQQWM010000008">
    <property type="protein sequence ID" value="KAK8054054.1"/>
    <property type="molecule type" value="Genomic_DNA"/>
</dbReference>
<evidence type="ECO:0000313" key="3">
    <source>
        <dbReference type="Proteomes" id="UP001446871"/>
    </source>
</evidence>
<keyword evidence="1" id="KW-0812">Transmembrane</keyword>
<keyword evidence="3" id="KW-1185">Reference proteome</keyword>
<keyword evidence="1" id="KW-0472">Membrane</keyword>